<dbReference type="SFLD" id="SFLDG01388">
    <property type="entry name" value="7_8-didemethyl-8-hydroxy-5-dea"/>
    <property type="match status" value="1"/>
</dbReference>
<dbReference type="NCBIfam" id="NF004884">
    <property type="entry name" value="PRK06245.1"/>
    <property type="match status" value="1"/>
</dbReference>
<evidence type="ECO:0000256" key="6">
    <source>
        <dbReference type="ARBA" id="ARBA00022723"/>
    </source>
</evidence>
<keyword evidence="7" id="KW-0408">Iron</keyword>
<dbReference type="InterPro" id="IPR058240">
    <property type="entry name" value="rSAM_sf"/>
</dbReference>
<dbReference type="PROSITE" id="PS51918">
    <property type="entry name" value="RADICAL_SAM"/>
    <property type="match status" value="1"/>
</dbReference>
<dbReference type="InterPro" id="IPR007197">
    <property type="entry name" value="rSAM"/>
</dbReference>
<keyword evidence="6" id="KW-0479">Metal-binding</keyword>
<comment type="catalytic activity">
    <reaction evidence="10">
        <text>5-amino-5-(4-hydroxybenzyl)-6-(D-ribitylimino)-5,6-dihydrouracil + S-adenosyl-L-methionine = 7,8-didemethyl-8-hydroxy-5-deazariboflavin + 5'-deoxyadenosine + L-methionine + NH4(+) + H(+)</text>
        <dbReference type="Rhea" id="RHEA:55204"/>
        <dbReference type="ChEBI" id="CHEBI:15378"/>
        <dbReference type="ChEBI" id="CHEBI:17319"/>
        <dbReference type="ChEBI" id="CHEBI:28938"/>
        <dbReference type="ChEBI" id="CHEBI:57844"/>
        <dbReference type="ChEBI" id="CHEBI:59789"/>
        <dbReference type="ChEBI" id="CHEBI:59904"/>
        <dbReference type="ChEBI" id="CHEBI:85936"/>
        <dbReference type="EC" id="4.3.1.32"/>
    </reaction>
</comment>
<comment type="cofactor">
    <cofactor evidence="1">
        <name>[4Fe-4S] cluster</name>
        <dbReference type="ChEBI" id="CHEBI:49883"/>
    </cofactor>
</comment>
<keyword evidence="4" id="KW-0004">4Fe-4S</keyword>
<evidence type="ECO:0000256" key="2">
    <source>
        <dbReference type="ARBA" id="ARBA00004712"/>
    </source>
</evidence>
<keyword evidence="5" id="KW-0949">S-adenosyl-L-methionine</keyword>
<dbReference type="UniPathway" id="UPA00072"/>
<keyword evidence="9" id="KW-0456">Lyase</keyword>
<dbReference type="CDD" id="cd01335">
    <property type="entry name" value="Radical_SAM"/>
    <property type="match status" value="1"/>
</dbReference>
<dbReference type="Pfam" id="PF04055">
    <property type="entry name" value="Radical_SAM"/>
    <property type="match status" value="1"/>
</dbReference>
<dbReference type="GO" id="GO:0044689">
    <property type="term" value="F:7,8-didemethyl-8-hydroxy-5-deazariboflavin synthase activity"/>
    <property type="evidence" value="ECO:0007669"/>
    <property type="project" value="UniProtKB-EC"/>
</dbReference>
<dbReference type="InterPro" id="IPR006638">
    <property type="entry name" value="Elp3/MiaA/NifB-like_rSAM"/>
</dbReference>
<protein>
    <recommendedName>
        <fullName evidence="3">7,8-didemethyl-8-hydroxy-5-deazariboflavin synthase</fullName>
        <ecNumber evidence="3">4.3.1.32</ecNumber>
    </recommendedName>
</protein>
<dbReference type="SFLD" id="SFLDF00294">
    <property type="entry name" value="7_8-didemethyl-8-hydroxy-5-dea"/>
    <property type="match status" value="1"/>
</dbReference>
<sequence>MNTLNNVDFLRNLTLKQLREKVKDINEQSPKDEKNVITYSKNFTLSLSNYCVNQCRYCFFNYKIPKISGPGNIILLGNEQIENLIQKALEYNCKEALLMSGERPDNFPEVKEELKKINCLDFIEFIRDICTYLLDFNILPHINLGLLTFNEMKELKQYNASMGLMLESTSMKLFEKNGVHEHSPGKLPVKRIEHIKNAGELKIPFTTGLLLGIGESIEDVIRDLYLIRNINKEYGHVQEVIIQNFVSKEGISYQPKKAISLGELLKITGIAKIIFENEIAIQVPPNLIAGFEKDFIDMGIDDFGGISPLTVDYINPDNLWPQIDDLNKKCEEKGYKLRERLPIYKKFIKKKDFCPKNIKKVIDNIDLDDYNSDF</sequence>
<evidence type="ECO:0000256" key="4">
    <source>
        <dbReference type="ARBA" id="ARBA00022485"/>
    </source>
</evidence>
<dbReference type="HAMAP" id="MF_01611">
    <property type="entry name" value="FO_synth_sub1"/>
    <property type="match status" value="1"/>
</dbReference>
<feature type="domain" description="Radical SAM core" evidence="11">
    <location>
        <begin position="37"/>
        <end position="277"/>
    </location>
</feature>
<dbReference type="InterPro" id="IPR019939">
    <property type="entry name" value="CofG_family"/>
</dbReference>
<dbReference type="InterPro" id="IPR034405">
    <property type="entry name" value="F420"/>
</dbReference>
<evidence type="ECO:0000256" key="8">
    <source>
        <dbReference type="ARBA" id="ARBA00023014"/>
    </source>
</evidence>
<dbReference type="SFLD" id="SFLDS00029">
    <property type="entry name" value="Radical_SAM"/>
    <property type="match status" value="1"/>
</dbReference>
<evidence type="ECO:0000313" key="12">
    <source>
        <dbReference type="EMBL" id="KKN55372.1"/>
    </source>
</evidence>
<keyword evidence="8" id="KW-0411">Iron-sulfur</keyword>
<evidence type="ECO:0000259" key="11">
    <source>
        <dbReference type="PROSITE" id="PS51918"/>
    </source>
</evidence>
<evidence type="ECO:0000256" key="10">
    <source>
        <dbReference type="ARBA" id="ARBA00048974"/>
    </source>
</evidence>
<dbReference type="GO" id="GO:0051539">
    <property type="term" value="F:4 iron, 4 sulfur cluster binding"/>
    <property type="evidence" value="ECO:0007669"/>
    <property type="project" value="UniProtKB-KW"/>
</dbReference>
<evidence type="ECO:0000256" key="9">
    <source>
        <dbReference type="ARBA" id="ARBA00023239"/>
    </source>
</evidence>
<organism evidence="12">
    <name type="scientific">marine sediment metagenome</name>
    <dbReference type="NCBI Taxonomy" id="412755"/>
    <lineage>
        <taxon>unclassified sequences</taxon>
        <taxon>metagenomes</taxon>
        <taxon>ecological metagenomes</taxon>
    </lineage>
</organism>
<dbReference type="NCBIfam" id="TIGR03550">
    <property type="entry name" value="F420_cofG"/>
    <property type="match status" value="1"/>
</dbReference>
<dbReference type="Gene3D" id="3.20.20.70">
    <property type="entry name" value="Aldolase class I"/>
    <property type="match status" value="1"/>
</dbReference>
<dbReference type="SMART" id="SM00729">
    <property type="entry name" value="Elp3"/>
    <property type="match status" value="1"/>
</dbReference>
<dbReference type="PANTHER" id="PTHR43076">
    <property type="entry name" value="FO SYNTHASE (COFH)"/>
    <property type="match status" value="1"/>
</dbReference>
<dbReference type="AlphaFoldDB" id="A0A0F9RZJ5"/>
<dbReference type="InterPro" id="IPR013785">
    <property type="entry name" value="Aldolase_TIM"/>
</dbReference>
<proteinExistence type="inferred from homology"/>
<evidence type="ECO:0000256" key="3">
    <source>
        <dbReference type="ARBA" id="ARBA00012126"/>
    </source>
</evidence>
<dbReference type="SFLD" id="SFLDG01064">
    <property type="entry name" value="F420__menaquinone_cofactor_bio"/>
    <property type="match status" value="1"/>
</dbReference>
<evidence type="ECO:0000256" key="7">
    <source>
        <dbReference type="ARBA" id="ARBA00023004"/>
    </source>
</evidence>
<dbReference type="GO" id="GO:0046872">
    <property type="term" value="F:metal ion binding"/>
    <property type="evidence" value="ECO:0007669"/>
    <property type="project" value="UniProtKB-KW"/>
</dbReference>
<comment type="pathway">
    <text evidence="2">Cofactor biosynthesis; coenzyme F0 biosynthesis.</text>
</comment>
<dbReference type="SUPFAM" id="SSF102114">
    <property type="entry name" value="Radical SAM enzymes"/>
    <property type="match status" value="1"/>
</dbReference>
<comment type="caution">
    <text evidence="12">The sequence shown here is derived from an EMBL/GenBank/DDBJ whole genome shotgun (WGS) entry which is preliminary data.</text>
</comment>
<evidence type="ECO:0000256" key="1">
    <source>
        <dbReference type="ARBA" id="ARBA00001966"/>
    </source>
</evidence>
<evidence type="ECO:0000256" key="5">
    <source>
        <dbReference type="ARBA" id="ARBA00022691"/>
    </source>
</evidence>
<dbReference type="GO" id="GO:0016765">
    <property type="term" value="F:transferase activity, transferring alkyl or aryl (other than methyl) groups"/>
    <property type="evidence" value="ECO:0007669"/>
    <property type="project" value="InterPro"/>
</dbReference>
<reference evidence="12" key="1">
    <citation type="journal article" date="2015" name="Nature">
        <title>Complex archaea that bridge the gap between prokaryotes and eukaryotes.</title>
        <authorList>
            <person name="Spang A."/>
            <person name="Saw J.H."/>
            <person name="Jorgensen S.L."/>
            <person name="Zaremba-Niedzwiedzka K."/>
            <person name="Martijn J."/>
            <person name="Lind A.E."/>
            <person name="van Eijk R."/>
            <person name="Schleper C."/>
            <person name="Guy L."/>
            <person name="Ettema T.J."/>
        </authorList>
    </citation>
    <scope>NUCLEOTIDE SEQUENCE</scope>
</reference>
<dbReference type="PANTHER" id="PTHR43076:SF15">
    <property type="entry name" value="7,8-DIDEMETHYL-8-HYDROXY-5-DEAZARIBOFLAVIN SYNTHASE"/>
    <property type="match status" value="1"/>
</dbReference>
<name>A0A0F9RZJ5_9ZZZZ</name>
<dbReference type="EC" id="4.3.1.32" evidence="3"/>
<gene>
    <name evidence="12" type="ORF">LCGC14_0583090</name>
</gene>
<accession>A0A0F9RZJ5</accession>
<dbReference type="EMBL" id="LAZR01000888">
    <property type="protein sequence ID" value="KKN55372.1"/>
    <property type="molecule type" value="Genomic_DNA"/>
</dbReference>